<protein>
    <submittedName>
        <fullName evidence="1">Uncharacterized protein</fullName>
    </submittedName>
</protein>
<gene>
    <name evidence="1" type="ORF">METZ01_LOCUS13586</name>
</gene>
<proteinExistence type="predicted"/>
<feature type="non-terminal residue" evidence="1">
    <location>
        <position position="1"/>
    </location>
</feature>
<accession>A0A381P1F1</accession>
<sequence>VQSDVLWDYAVRLKKAAKDEPDLEKAGELVLQSVKWFDRWSDAINGKKIDA</sequence>
<name>A0A381P1F1_9ZZZZ</name>
<dbReference type="EMBL" id="UINC01000761">
    <property type="protein sequence ID" value="SUZ60732.1"/>
    <property type="molecule type" value="Genomic_DNA"/>
</dbReference>
<reference evidence="1" key="1">
    <citation type="submission" date="2018-05" db="EMBL/GenBank/DDBJ databases">
        <authorList>
            <person name="Lanie J.A."/>
            <person name="Ng W.-L."/>
            <person name="Kazmierczak K.M."/>
            <person name="Andrzejewski T.M."/>
            <person name="Davidsen T.M."/>
            <person name="Wayne K.J."/>
            <person name="Tettelin H."/>
            <person name="Glass J.I."/>
            <person name="Rusch D."/>
            <person name="Podicherti R."/>
            <person name="Tsui H.-C.T."/>
            <person name="Winkler M.E."/>
        </authorList>
    </citation>
    <scope>NUCLEOTIDE SEQUENCE</scope>
</reference>
<dbReference type="AlphaFoldDB" id="A0A381P1F1"/>
<evidence type="ECO:0000313" key="1">
    <source>
        <dbReference type="EMBL" id="SUZ60732.1"/>
    </source>
</evidence>
<organism evidence="1">
    <name type="scientific">marine metagenome</name>
    <dbReference type="NCBI Taxonomy" id="408172"/>
    <lineage>
        <taxon>unclassified sequences</taxon>
        <taxon>metagenomes</taxon>
        <taxon>ecological metagenomes</taxon>
    </lineage>
</organism>